<dbReference type="Proteomes" id="UP001500368">
    <property type="component" value="Unassembled WGS sequence"/>
</dbReference>
<proteinExistence type="predicted"/>
<keyword evidence="2" id="KW-1185">Reference proteome</keyword>
<evidence type="ECO:0000313" key="2">
    <source>
        <dbReference type="Proteomes" id="UP001500368"/>
    </source>
</evidence>
<dbReference type="NCBIfam" id="NF033832">
    <property type="entry name" value="sce7726_fam"/>
    <property type="match status" value="1"/>
</dbReference>
<sequence length="260" mass="28563">MSSTNTLGDAFDLAFTSLKGVGNRDDYVYRAALTQKIALGRHSLRTATVLNELRAGKSKADLVILNGTATAYEIKSERDSLSRLEGQLADYRSVFASTCVVTSPMQADQVLSLVPEDVGVLVLSSRFRLQILREAIDSPDRIQPLQLLSTLRVDEALQVLELLEVEFESVPNTQRWSTLQEIFINLDPASVHKASVQVLKVSRSQTHMASVLQQLPATLRASVLAAKLPLKAQQNVVKAVSQPLEAVLSWSEEQRVSPVL</sequence>
<organism evidence="1 2">
    <name type="scientific">Nesterenkonia rhizosphaerae</name>
    <dbReference type="NCBI Taxonomy" id="1348272"/>
    <lineage>
        <taxon>Bacteria</taxon>
        <taxon>Bacillati</taxon>
        <taxon>Actinomycetota</taxon>
        <taxon>Actinomycetes</taxon>
        <taxon>Micrococcales</taxon>
        <taxon>Micrococcaceae</taxon>
        <taxon>Nesterenkonia</taxon>
    </lineage>
</organism>
<evidence type="ECO:0008006" key="3">
    <source>
        <dbReference type="Google" id="ProtNLM"/>
    </source>
</evidence>
<comment type="caution">
    <text evidence="1">The sequence shown here is derived from an EMBL/GenBank/DDBJ whole genome shotgun (WGS) entry which is preliminary data.</text>
</comment>
<dbReference type="EMBL" id="BAABLW010000007">
    <property type="protein sequence ID" value="GAA4918881.1"/>
    <property type="molecule type" value="Genomic_DNA"/>
</dbReference>
<name>A0ABP9FW52_9MICC</name>
<evidence type="ECO:0000313" key="1">
    <source>
        <dbReference type="EMBL" id="GAA4918881.1"/>
    </source>
</evidence>
<gene>
    <name evidence="1" type="ORF">GCM10025790_13360</name>
</gene>
<protein>
    <recommendedName>
        <fullName evidence="3">Sce7726 family protein</fullName>
    </recommendedName>
</protein>
<accession>A0ABP9FW52</accession>
<dbReference type="InterPro" id="IPR047729">
    <property type="entry name" value="Sce7726-like"/>
</dbReference>
<reference evidence="2" key="1">
    <citation type="journal article" date="2019" name="Int. J. Syst. Evol. Microbiol.">
        <title>The Global Catalogue of Microorganisms (GCM) 10K type strain sequencing project: providing services to taxonomists for standard genome sequencing and annotation.</title>
        <authorList>
            <consortium name="The Broad Institute Genomics Platform"/>
            <consortium name="The Broad Institute Genome Sequencing Center for Infectious Disease"/>
            <person name="Wu L."/>
            <person name="Ma J."/>
        </authorList>
    </citation>
    <scope>NUCLEOTIDE SEQUENCE [LARGE SCALE GENOMIC DNA]</scope>
    <source>
        <strain evidence="2">JCM 19129</strain>
    </source>
</reference>